<dbReference type="AlphaFoldDB" id="A0A4R0P5T2"/>
<evidence type="ECO:0000259" key="2">
    <source>
        <dbReference type="Pfam" id="PF14317"/>
    </source>
</evidence>
<name>A0A4R0P5T2_9SPHI</name>
<feature type="domain" description="YcxB-like C-terminal" evidence="2">
    <location>
        <begin position="93"/>
        <end position="150"/>
    </location>
</feature>
<accession>A0A4R0P5T2</accession>
<proteinExistence type="predicted"/>
<evidence type="ECO:0000256" key="1">
    <source>
        <dbReference type="SAM" id="Phobius"/>
    </source>
</evidence>
<organism evidence="3 4">
    <name type="scientific">Pedobacter frigidisoli</name>
    <dbReference type="NCBI Taxonomy" id="2530455"/>
    <lineage>
        <taxon>Bacteria</taxon>
        <taxon>Pseudomonadati</taxon>
        <taxon>Bacteroidota</taxon>
        <taxon>Sphingobacteriia</taxon>
        <taxon>Sphingobacteriales</taxon>
        <taxon>Sphingobacteriaceae</taxon>
        <taxon>Pedobacter</taxon>
    </lineage>
</organism>
<dbReference type="Proteomes" id="UP000291485">
    <property type="component" value="Unassembled WGS sequence"/>
</dbReference>
<reference evidence="3 4" key="1">
    <citation type="submission" date="2019-02" db="EMBL/GenBank/DDBJ databases">
        <title>Pedobacter sp. RP-3-11 sp. nov., isolated from Arctic soil.</title>
        <authorList>
            <person name="Dahal R.H."/>
        </authorList>
    </citation>
    <scope>NUCLEOTIDE SEQUENCE [LARGE SCALE GENOMIC DNA]</scope>
    <source>
        <strain evidence="3 4">RP-3-11</strain>
    </source>
</reference>
<keyword evidence="1" id="KW-1133">Transmembrane helix</keyword>
<feature type="transmembrane region" description="Helical" evidence="1">
    <location>
        <begin position="50"/>
        <end position="68"/>
    </location>
</feature>
<gene>
    <name evidence="3" type="ORF">EZ449_07110</name>
</gene>
<keyword evidence="1" id="KW-0812">Transmembrane</keyword>
<protein>
    <submittedName>
        <fullName evidence="3">YcxB family protein</fullName>
    </submittedName>
</protein>
<evidence type="ECO:0000313" key="3">
    <source>
        <dbReference type="EMBL" id="TCD11251.1"/>
    </source>
</evidence>
<dbReference type="EMBL" id="SJSN01000004">
    <property type="protein sequence ID" value="TCD11251.1"/>
    <property type="molecule type" value="Genomic_DNA"/>
</dbReference>
<sequence length="161" mass="18529">MTITIDITRQDYYELNKFHFKQTKLKNTIIIGIVVTTLILFFVNKDGFDITITLLIIIVCSFGIILGINRNLKSTKNLPDEQGSILGERVIQFTDDKISYKMKNAQGINEWDSVKSLKESSTAFYLYLDTAVAIIIPKRYFEDADQIKDFKILVNNNLVHQ</sequence>
<feature type="transmembrane region" description="Helical" evidence="1">
    <location>
        <begin position="25"/>
        <end position="44"/>
    </location>
</feature>
<dbReference type="InterPro" id="IPR025588">
    <property type="entry name" value="YcxB-like_C"/>
</dbReference>
<comment type="caution">
    <text evidence="3">The sequence shown here is derived from an EMBL/GenBank/DDBJ whole genome shotgun (WGS) entry which is preliminary data.</text>
</comment>
<dbReference type="OrthoDB" id="1496204at2"/>
<dbReference type="Pfam" id="PF14317">
    <property type="entry name" value="YcxB"/>
    <property type="match status" value="1"/>
</dbReference>
<dbReference type="RefSeq" id="WP_131557265.1">
    <property type="nucleotide sequence ID" value="NZ_SJSN01000004.1"/>
</dbReference>
<evidence type="ECO:0000313" key="4">
    <source>
        <dbReference type="Proteomes" id="UP000291485"/>
    </source>
</evidence>
<keyword evidence="4" id="KW-1185">Reference proteome</keyword>
<keyword evidence="1" id="KW-0472">Membrane</keyword>